<organism evidence="2 3">
    <name type="scientific">Durusdinium trenchii</name>
    <dbReference type="NCBI Taxonomy" id="1381693"/>
    <lineage>
        <taxon>Eukaryota</taxon>
        <taxon>Sar</taxon>
        <taxon>Alveolata</taxon>
        <taxon>Dinophyceae</taxon>
        <taxon>Suessiales</taxon>
        <taxon>Symbiodiniaceae</taxon>
        <taxon>Durusdinium</taxon>
    </lineage>
</organism>
<evidence type="ECO:0000259" key="1">
    <source>
        <dbReference type="Pfam" id="PF12697"/>
    </source>
</evidence>
<accession>A0ABP0MFG6</accession>
<evidence type="ECO:0000313" key="3">
    <source>
        <dbReference type="Proteomes" id="UP001642464"/>
    </source>
</evidence>
<reference evidence="2 3" key="1">
    <citation type="submission" date="2024-02" db="EMBL/GenBank/DDBJ databases">
        <authorList>
            <person name="Chen Y."/>
            <person name="Shah S."/>
            <person name="Dougan E. K."/>
            <person name="Thang M."/>
            <person name="Chan C."/>
        </authorList>
    </citation>
    <scope>NUCLEOTIDE SEQUENCE [LARGE SCALE GENOMIC DNA]</scope>
</reference>
<dbReference type="Proteomes" id="UP001642464">
    <property type="component" value="Unassembled WGS sequence"/>
</dbReference>
<protein>
    <recommendedName>
        <fullName evidence="1">AB hydrolase-1 domain-containing protein</fullName>
    </recommendedName>
</protein>
<dbReference type="InterPro" id="IPR029058">
    <property type="entry name" value="AB_hydrolase_fold"/>
</dbReference>
<gene>
    <name evidence="2" type="ORF">SCF082_LOCUS27420</name>
</gene>
<keyword evidence="3" id="KW-1185">Reference proteome</keyword>
<proteinExistence type="predicted"/>
<comment type="caution">
    <text evidence="2">The sequence shown here is derived from an EMBL/GenBank/DDBJ whole genome shotgun (WGS) entry which is preliminary data.</text>
</comment>
<dbReference type="EMBL" id="CAXAMM010021191">
    <property type="protein sequence ID" value="CAK9049474.1"/>
    <property type="molecule type" value="Genomic_DNA"/>
</dbReference>
<dbReference type="InterPro" id="IPR000073">
    <property type="entry name" value="AB_hydrolase_1"/>
</dbReference>
<dbReference type="SUPFAM" id="SSF53474">
    <property type="entry name" value="alpha/beta-Hydrolases"/>
    <property type="match status" value="1"/>
</dbReference>
<name>A0ABP0MFG6_9DINO</name>
<dbReference type="Gene3D" id="3.40.50.1820">
    <property type="entry name" value="alpha/beta hydrolase"/>
    <property type="match status" value="1"/>
</dbReference>
<evidence type="ECO:0000313" key="2">
    <source>
        <dbReference type="EMBL" id="CAK9049474.1"/>
    </source>
</evidence>
<sequence>MVGSMVSVVEELGELPFEGSSYSFNFLLPSDWTGVDSGAPRLALLFLHGFTRDRLQHRAMAARLAHLNMAVLLPDLPSLLRPSFVGYMEESRSKCVRFACVAARWLAGRVGGYVPLALGGFSAGGAVALEAAVNLQEQVILDALILVDAVPWPRTCDVAGRLQVRRVMLAESEPSSFNMYNAFRLQVIPKMMRPPSPASPSEVSACKSPEVKILRVAGSNHIDAENAGCEETKVAGDERQNYNGWFTRWIVGRPNTACQEAFYQLVAAFLQADQEALEASQLSMVIQ</sequence>
<dbReference type="Pfam" id="PF12697">
    <property type="entry name" value="Abhydrolase_6"/>
    <property type="match status" value="1"/>
</dbReference>
<feature type="domain" description="AB hydrolase-1" evidence="1">
    <location>
        <begin position="44"/>
        <end position="170"/>
    </location>
</feature>